<evidence type="ECO:0000259" key="12">
    <source>
        <dbReference type="Pfam" id="PF02449"/>
    </source>
</evidence>
<dbReference type="InterPro" id="IPR013739">
    <property type="entry name" value="Beta_galactosidase_C"/>
</dbReference>
<dbReference type="SUPFAM" id="SSF51445">
    <property type="entry name" value="(Trans)glycosidases"/>
    <property type="match status" value="1"/>
</dbReference>
<evidence type="ECO:0000256" key="9">
    <source>
        <dbReference type="PIRSR" id="PIRSR001084-1"/>
    </source>
</evidence>
<dbReference type="GO" id="GO:0009341">
    <property type="term" value="C:beta-galactosidase complex"/>
    <property type="evidence" value="ECO:0007669"/>
    <property type="project" value="InterPro"/>
</dbReference>
<keyword evidence="7 8" id="KW-0326">Glycosidase</keyword>
<dbReference type="InterPro" id="IPR013529">
    <property type="entry name" value="Glyco_hydro_42_N"/>
</dbReference>
<dbReference type="Pfam" id="PF08532">
    <property type="entry name" value="Glyco_hydro_42M"/>
    <property type="match status" value="1"/>
</dbReference>
<evidence type="ECO:0000256" key="5">
    <source>
        <dbReference type="ARBA" id="ARBA00022801"/>
    </source>
</evidence>
<feature type="binding site" evidence="11">
    <location>
        <position position="109"/>
    </location>
    <ligand>
        <name>Zn(2+)</name>
        <dbReference type="ChEBI" id="CHEBI:29105"/>
    </ligand>
</feature>
<dbReference type="FunCoup" id="A0A0M8K813">
    <property type="interactions" value="26"/>
</dbReference>
<reference evidence="16" key="2">
    <citation type="submission" date="2015-08" db="EMBL/GenBank/DDBJ databases">
        <title>Draft Genome Sequence of a Heterotrophic Facultative Anaerobic Bacterium Ardenticatena maritima Strain 110S.</title>
        <authorList>
            <person name="Kawaichi S."/>
            <person name="Yoshida T."/>
            <person name="Sako Y."/>
            <person name="Nakamura R."/>
        </authorList>
    </citation>
    <scope>NUCLEOTIDE SEQUENCE [LARGE SCALE GENOMIC DNA]</scope>
    <source>
        <strain evidence="16">110S</strain>
    </source>
</reference>
<dbReference type="Proteomes" id="UP000037784">
    <property type="component" value="Unassembled WGS sequence"/>
</dbReference>
<reference evidence="15 16" key="1">
    <citation type="journal article" date="2015" name="Genome Announc.">
        <title>Draft Genome Sequence of a Heterotrophic Facultative Anaerobic Thermophilic Bacterium, Ardenticatena maritima Strain 110ST.</title>
        <authorList>
            <person name="Kawaichi S."/>
            <person name="Yoshida T."/>
            <person name="Sako Y."/>
            <person name="Nakamura R."/>
        </authorList>
    </citation>
    <scope>NUCLEOTIDE SEQUENCE [LARGE SCALE GENOMIC DNA]</scope>
    <source>
        <strain evidence="15 16">110S</strain>
    </source>
</reference>
<feature type="domain" description="Beta-galactosidase C-terminal" evidence="14">
    <location>
        <begin position="622"/>
        <end position="677"/>
    </location>
</feature>
<keyword evidence="4 11" id="KW-0479">Metal-binding</keyword>
<dbReference type="OrthoDB" id="9800974at2"/>
<dbReference type="InterPro" id="IPR017853">
    <property type="entry name" value="GH"/>
</dbReference>
<evidence type="ECO:0000256" key="1">
    <source>
        <dbReference type="ARBA" id="ARBA00001412"/>
    </source>
</evidence>
<dbReference type="Pfam" id="PF02449">
    <property type="entry name" value="Glyco_hydro_42"/>
    <property type="match status" value="1"/>
</dbReference>
<proteinExistence type="inferred from homology"/>
<feature type="binding site" evidence="10">
    <location>
        <position position="329"/>
    </location>
    <ligand>
        <name>substrate</name>
    </ligand>
</feature>
<comment type="catalytic activity">
    <reaction evidence="1 8">
        <text>Hydrolysis of terminal non-reducing beta-D-galactose residues in beta-D-galactosides.</text>
        <dbReference type="EC" id="3.2.1.23"/>
    </reaction>
</comment>
<dbReference type="InterPro" id="IPR013738">
    <property type="entry name" value="Beta_galactosidase_Trimer"/>
</dbReference>
<evidence type="ECO:0000259" key="14">
    <source>
        <dbReference type="Pfam" id="PF08533"/>
    </source>
</evidence>
<accession>A0A0M8K813</accession>
<evidence type="ECO:0000256" key="6">
    <source>
        <dbReference type="ARBA" id="ARBA00022833"/>
    </source>
</evidence>
<dbReference type="Gene3D" id="3.20.20.80">
    <property type="entry name" value="Glycosidases"/>
    <property type="match status" value="1"/>
</dbReference>
<keyword evidence="5 8" id="KW-0378">Hydrolase</keyword>
<comment type="similarity">
    <text evidence="2 8">Belongs to the glycosyl hydrolase 42 family.</text>
</comment>
<evidence type="ECO:0000256" key="7">
    <source>
        <dbReference type="ARBA" id="ARBA00023295"/>
    </source>
</evidence>
<protein>
    <recommendedName>
        <fullName evidence="3 8">Beta-galactosidase</fullName>
        <shortName evidence="8">Beta-gal</shortName>
        <ecNumber evidence="3 8">3.2.1.23</ecNumber>
    </recommendedName>
</protein>
<name>A0A0M8K813_9CHLR</name>
<keyword evidence="6 11" id="KW-0862">Zinc</keyword>
<evidence type="ECO:0000256" key="10">
    <source>
        <dbReference type="PIRSR" id="PIRSR001084-2"/>
    </source>
</evidence>
<feature type="binding site" evidence="10">
    <location>
        <position position="105"/>
    </location>
    <ligand>
        <name>substrate</name>
    </ligand>
</feature>
<dbReference type="CDD" id="cd03143">
    <property type="entry name" value="A4_beta-galactosidase_middle_domain"/>
    <property type="match status" value="1"/>
</dbReference>
<dbReference type="PANTHER" id="PTHR36447">
    <property type="entry name" value="BETA-GALACTOSIDASE GANA"/>
    <property type="match status" value="1"/>
</dbReference>
<evidence type="ECO:0000256" key="3">
    <source>
        <dbReference type="ARBA" id="ARBA00012756"/>
    </source>
</evidence>
<sequence>MSTTFGVAYYPEHWPETRWATDARLMREAGIDTVRLAEFAWAQMEPAPGDYTFDWLDRAVELFAQEGFRIIMCTPTAAPPAWLVQRYPDMLPVDDQGRRRAFGSRRHVCPNHAGFHAETERIVRVLGERYGAHPAVIGWQLDNEWGGGRSTRCYCPNCVAAFRRWLQARYGSLDALNDAWGADFWSQRYTAWEQIGAPILTVSTPNPSHVLDYYRFMSDAWVAYQQRQIDVLRPLLPEGRFITHNFMGLFDEIDYHALAQPLDFITWDSYPTGHEDRWSEKVYTPDETPPPHAYDTGDPFITEMAHDVMRGLQNKPFWVMEQQCGFINWGFYNQAPRPAVIRLWSWQAVAHGADALVYFRWRAVRYAQEQFHSGLLRHDGEPADGWHVVRRLQAERALLERLQATQTPAEVAMLLAYDDLWALDLQPHHREFRYWRHFGAYYRALRRAGVDVDIVAPRADLSRYKLVIAPTLYLVDDALAAHLHAYVAQGGHLVLGVRSGFKTPTNLVTEAPLPGALRALVGARVEAWHSLPPTTTYRARFDHLHETPIHLWAEALTPETAAPVGFYTTSPLAPHAAMTEHVVGKGLVTYVGVWPSRALLDTFVPHWLDRAHVARLLTIPDGVTVASRQGEEGRYLFICNWTEQVARVFLPVKGKDALSGAPVGGDIPVPPLDVRILIV</sequence>
<feature type="domain" description="Glycoside hydrolase family 42 N-terminal" evidence="12">
    <location>
        <begin position="9"/>
        <end position="395"/>
    </location>
</feature>
<dbReference type="EMBL" id="BBZA01000076">
    <property type="protein sequence ID" value="GAP62711.1"/>
    <property type="molecule type" value="Genomic_DNA"/>
</dbReference>
<feature type="binding site" evidence="11">
    <location>
        <position position="155"/>
    </location>
    <ligand>
        <name>Zn(2+)</name>
        <dbReference type="ChEBI" id="CHEBI:29105"/>
    </ligand>
</feature>
<evidence type="ECO:0000256" key="8">
    <source>
        <dbReference type="PIRNR" id="PIRNR001084"/>
    </source>
</evidence>
<dbReference type="GO" id="GO:0004565">
    <property type="term" value="F:beta-galactosidase activity"/>
    <property type="evidence" value="ECO:0007669"/>
    <property type="project" value="UniProtKB-EC"/>
</dbReference>
<dbReference type="RefSeq" id="WP_054492612.1">
    <property type="nucleotide sequence ID" value="NZ_BBZA01000076.1"/>
</dbReference>
<dbReference type="InterPro" id="IPR013780">
    <property type="entry name" value="Glyco_hydro_b"/>
</dbReference>
<organism evidence="15 16">
    <name type="scientific">Ardenticatena maritima</name>
    <dbReference type="NCBI Taxonomy" id="872965"/>
    <lineage>
        <taxon>Bacteria</taxon>
        <taxon>Bacillati</taxon>
        <taxon>Chloroflexota</taxon>
        <taxon>Ardenticatenia</taxon>
        <taxon>Ardenticatenales</taxon>
        <taxon>Ardenticatenaceae</taxon>
        <taxon>Ardenticatena</taxon>
    </lineage>
</organism>
<dbReference type="InterPro" id="IPR029062">
    <property type="entry name" value="Class_I_gatase-like"/>
</dbReference>
<evidence type="ECO:0000313" key="16">
    <source>
        <dbReference type="Proteomes" id="UP000037784"/>
    </source>
</evidence>
<gene>
    <name evidence="15" type="primary">bgaB</name>
    <name evidence="15" type="ORF">ARMA_1134</name>
</gene>
<dbReference type="AlphaFoldDB" id="A0A0M8K813"/>
<evidence type="ECO:0000256" key="2">
    <source>
        <dbReference type="ARBA" id="ARBA00005940"/>
    </source>
</evidence>
<evidence type="ECO:0000256" key="11">
    <source>
        <dbReference type="PIRSR" id="PIRSR001084-3"/>
    </source>
</evidence>
<feature type="binding site" evidence="11">
    <location>
        <position position="153"/>
    </location>
    <ligand>
        <name>Zn(2+)</name>
        <dbReference type="ChEBI" id="CHEBI:29105"/>
    </ligand>
</feature>
<dbReference type="GO" id="GO:0046872">
    <property type="term" value="F:metal ion binding"/>
    <property type="evidence" value="ECO:0007669"/>
    <property type="project" value="UniProtKB-KW"/>
</dbReference>
<dbReference type="Gene3D" id="3.40.50.880">
    <property type="match status" value="1"/>
</dbReference>
<evidence type="ECO:0000259" key="13">
    <source>
        <dbReference type="Pfam" id="PF08532"/>
    </source>
</evidence>
<feature type="binding site" evidence="10">
    <location>
        <position position="143"/>
    </location>
    <ligand>
        <name>substrate</name>
    </ligand>
</feature>
<feature type="binding site" evidence="11">
    <location>
        <position position="158"/>
    </location>
    <ligand>
        <name>Zn(2+)</name>
        <dbReference type="ChEBI" id="CHEBI:29105"/>
    </ligand>
</feature>
<dbReference type="Gene3D" id="2.60.40.1180">
    <property type="entry name" value="Golgi alpha-mannosidase II"/>
    <property type="match status" value="1"/>
</dbReference>
<dbReference type="EC" id="3.2.1.23" evidence="3 8"/>
<feature type="domain" description="Beta-galactosidase trimerisation" evidence="13">
    <location>
        <begin position="409"/>
        <end position="613"/>
    </location>
</feature>
<dbReference type="Pfam" id="PF08533">
    <property type="entry name" value="Glyco_hydro_42C"/>
    <property type="match status" value="1"/>
</dbReference>
<evidence type="ECO:0000256" key="4">
    <source>
        <dbReference type="ARBA" id="ARBA00022723"/>
    </source>
</evidence>
<feature type="active site" description="Proton donor" evidence="9">
    <location>
        <position position="144"/>
    </location>
</feature>
<keyword evidence="16" id="KW-1185">Reference proteome</keyword>
<dbReference type="InterPro" id="IPR003476">
    <property type="entry name" value="Glyco_hydro_42"/>
</dbReference>
<feature type="active site" description="Nucleophile" evidence="9">
    <location>
        <position position="321"/>
    </location>
</feature>
<dbReference type="PANTHER" id="PTHR36447:SF2">
    <property type="entry name" value="BETA-GALACTOSIDASE YESZ"/>
    <property type="match status" value="1"/>
</dbReference>
<comment type="caution">
    <text evidence="15">The sequence shown here is derived from an EMBL/GenBank/DDBJ whole genome shotgun (WGS) entry which is preliminary data.</text>
</comment>
<dbReference type="SUPFAM" id="SSF52317">
    <property type="entry name" value="Class I glutamine amidotransferase-like"/>
    <property type="match status" value="1"/>
</dbReference>
<evidence type="ECO:0000313" key="15">
    <source>
        <dbReference type="EMBL" id="GAP62711.1"/>
    </source>
</evidence>
<dbReference type="GO" id="GO:0006012">
    <property type="term" value="P:galactose metabolic process"/>
    <property type="evidence" value="ECO:0007669"/>
    <property type="project" value="InterPro"/>
</dbReference>
<dbReference type="PIRSF" id="PIRSF001084">
    <property type="entry name" value="B-galactosidase"/>
    <property type="match status" value="1"/>
</dbReference>
<dbReference type="InParanoid" id="A0A0M8K813"/>